<reference evidence="7 8" key="1">
    <citation type="submission" date="2017-02" db="EMBL/GenBank/DDBJ databases">
        <title>Genomic diversity within the haloalkaliphilic genus Thioalkalivibrio.</title>
        <authorList>
            <person name="Ahn A.-C."/>
            <person name="Meier-Kolthoff J."/>
            <person name="Overmars L."/>
            <person name="Richter M."/>
            <person name="Woyke T."/>
            <person name="Sorokin D.Y."/>
            <person name="Muyzer G."/>
        </authorList>
    </citation>
    <scope>NUCLEOTIDE SEQUENCE [LARGE SCALE GENOMIC DNA]</scope>
    <source>
        <strain evidence="7 8">HL17</strain>
    </source>
</reference>
<dbReference type="InterPro" id="IPR013655">
    <property type="entry name" value="PAS_fold_3"/>
</dbReference>
<feature type="domain" description="PAS" evidence="4">
    <location>
        <begin position="290"/>
        <end position="340"/>
    </location>
</feature>
<feature type="coiled-coil region" evidence="2">
    <location>
        <begin position="165"/>
        <end position="192"/>
    </location>
</feature>
<dbReference type="InterPro" id="IPR035965">
    <property type="entry name" value="PAS-like_dom_sf"/>
</dbReference>
<dbReference type="AlphaFoldDB" id="A0A1V2ZYS7"/>
<comment type="cofactor">
    <cofactor evidence="1">
        <name>Mg(2+)</name>
        <dbReference type="ChEBI" id="CHEBI:18420"/>
    </cofactor>
</comment>
<dbReference type="PROSITE" id="PS50887">
    <property type="entry name" value="GGDEF"/>
    <property type="match status" value="1"/>
</dbReference>
<sequence length="561" mass="62757">MDPAGRDVSRGSAPGRVPGRTSHLTGAFLLVLLLVAAVAVASWLRVQQLQQEVQSLTAEYVQRVDSVHRMRALVRERTLRATLVLSTDDPAMQDQYRQEFRDLARRFIEARDEVDRAIDDPRHARLLAELREMTAVGAPLMSEMIDLALAGGRQEALPTLYSRIMPAQERTLEQIERLLAALEQQNAADIRAMVRQHEDTQQVMVMASGVAMLLIAGIGFQVRRRIRQDHSALQEELVQRRRAEARLRETQAGLEAAVARRTAELEDASARLEEAQRIAGVGYWDWGIRGEQLNWSTNVFELFGLDPERDTAGFEAYMHAIHPEDRARVRQGINAALAEGSHYHLEHRVVLPDGGLRHVRVEGEISRDADGRPQRVLGMVRDITRDKQSEQRLWHQAHHDSLTGLPNRSLLQEHLRQALSRARRNGTRLALLVCDLDGFKPVNDRLGHDAGDVVLVTVAARLRSGLRESDVVARVGGDEFVLLLEAVGGPEDVRAVGRKLHQRFAEPVEINQEAVRVGLSLGAAIYPDDGERAEELLQQADHAMYVAKNGSGQELVLSDQR</sequence>
<dbReference type="OrthoDB" id="9776960at2"/>
<evidence type="ECO:0000256" key="1">
    <source>
        <dbReference type="ARBA" id="ARBA00001946"/>
    </source>
</evidence>
<dbReference type="Pfam" id="PF00990">
    <property type="entry name" value="GGDEF"/>
    <property type="match status" value="1"/>
</dbReference>
<feature type="domain" description="GGDEF" evidence="6">
    <location>
        <begin position="427"/>
        <end position="560"/>
    </location>
</feature>
<dbReference type="InterPro" id="IPR000014">
    <property type="entry name" value="PAS"/>
</dbReference>
<feature type="transmembrane region" description="Helical" evidence="3">
    <location>
        <begin position="203"/>
        <end position="222"/>
    </location>
</feature>
<dbReference type="InterPro" id="IPR024478">
    <property type="entry name" value="HlyB_4HB_MCP"/>
</dbReference>
<keyword evidence="8" id="KW-1185">Reference proteome</keyword>
<gene>
    <name evidence="7" type="ORF">B1A74_06840</name>
</gene>
<keyword evidence="2" id="KW-0175">Coiled coil</keyword>
<dbReference type="InterPro" id="IPR029787">
    <property type="entry name" value="Nucleotide_cyclase"/>
</dbReference>
<dbReference type="SUPFAM" id="SSF55073">
    <property type="entry name" value="Nucleotide cyclase"/>
    <property type="match status" value="1"/>
</dbReference>
<evidence type="ECO:0000256" key="3">
    <source>
        <dbReference type="SAM" id="Phobius"/>
    </source>
</evidence>
<evidence type="ECO:0000256" key="2">
    <source>
        <dbReference type="SAM" id="Coils"/>
    </source>
</evidence>
<dbReference type="GO" id="GO:0003824">
    <property type="term" value="F:catalytic activity"/>
    <property type="evidence" value="ECO:0007669"/>
    <property type="project" value="UniProtKB-ARBA"/>
</dbReference>
<proteinExistence type="predicted"/>
<accession>A0A1V2ZYS7</accession>
<evidence type="ECO:0000313" key="8">
    <source>
        <dbReference type="Proteomes" id="UP000189177"/>
    </source>
</evidence>
<keyword evidence="3" id="KW-0472">Membrane</keyword>
<dbReference type="SMART" id="SM00091">
    <property type="entry name" value="PAS"/>
    <property type="match status" value="1"/>
</dbReference>
<dbReference type="CDD" id="cd01949">
    <property type="entry name" value="GGDEF"/>
    <property type="match status" value="1"/>
</dbReference>
<dbReference type="PANTHER" id="PTHR46663:SF3">
    <property type="entry name" value="SLL0267 PROTEIN"/>
    <property type="match status" value="1"/>
</dbReference>
<name>A0A1V2ZYS7_9GAMM</name>
<dbReference type="Pfam" id="PF08447">
    <property type="entry name" value="PAS_3"/>
    <property type="match status" value="1"/>
</dbReference>
<feature type="coiled-coil region" evidence="2">
    <location>
        <begin position="240"/>
        <end position="278"/>
    </location>
</feature>
<dbReference type="RefSeq" id="WP_077244173.1">
    <property type="nucleotide sequence ID" value="NZ_MUZR01000021.1"/>
</dbReference>
<keyword evidence="3" id="KW-0812">Transmembrane</keyword>
<dbReference type="InterPro" id="IPR000700">
    <property type="entry name" value="PAS-assoc_C"/>
</dbReference>
<dbReference type="EMBL" id="MUZR01000021">
    <property type="protein sequence ID" value="OOC10211.1"/>
    <property type="molecule type" value="Genomic_DNA"/>
</dbReference>
<dbReference type="InterPro" id="IPR052163">
    <property type="entry name" value="DGC-Regulatory_Protein"/>
</dbReference>
<keyword evidence="3" id="KW-1133">Transmembrane helix</keyword>
<dbReference type="Gene3D" id="3.30.450.20">
    <property type="entry name" value="PAS domain"/>
    <property type="match status" value="1"/>
</dbReference>
<evidence type="ECO:0000259" key="5">
    <source>
        <dbReference type="PROSITE" id="PS50113"/>
    </source>
</evidence>
<dbReference type="SMART" id="SM00267">
    <property type="entry name" value="GGDEF"/>
    <property type="match status" value="1"/>
</dbReference>
<dbReference type="InterPro" id="IPR047347">
    <property type="entry name" value="YvaQ-like_sensor"/>
</dbReference>
<evidence type="ECO:0000259" key="4">
    <source>
        <dbReference type="PROSITE" id="PS50112"/>
    </source>
</evidence>
<comment type="caution">
    <text evidence="7">The sequence shown here is derived from an EMBL/GenBank/DDBJ whole genome shotgun (WGS) entry which is preliminary data.</text>
</comment>
<evidence type="ECO:0000313" key="7">
    <source>
        <dbReference type="EMBL" id="OOC10211.1"/>
    </source>
</evidence>
<dbReference type="SMART" id="SM00086">
    <property type="entry name" value="PAC"/>
    <property type="match status" value="1"/>
</dbReference>
<dbReference type="NCBIfam" id="TIGR00254">
    <property type="entry name" value="GGDEF"/>
    <property type="match status" value="1"/>
</dbReference>
<dbReference type="Gene3D" id="3.30.70.270">
    <property type="match status" value="1"/>
</dbReference>
<dbReference type="CDD" id="cd19411">
    <property type="entry name" value="MCP2201-like_sensor"/>
    <property type="match status" value="1"/>
</dbReference>
<dbReference type="Pfam" id="PF12729">
    <property type="entry name" value="4HB_MCP_1"/>
    <property type="match status" value="1"/>
</dbReference>
<dbReference type="Gene3D" id="2.10.70.100">
    <property type="match status" value="1"/>
</dbReference>
<dbReference type="Proteomes" id="UP000189177">
    <property type="component" value="Unassembled WGS sequence"/>
</dbReference>
<dbReference type="InterPro" id="IPR000160">
    <property type="entry name" value="GGDEF_dom"/>
</dbReference>
<evidence type="ECO:0000259" key="6">
    <source>
        <dbReference type="PROSITE" id="PS50887"/>
    </source>
</evidence>
<dbReference type="PROSITE" id="PS50113">
    <property type="entry name" value="PAC"/>
    <property type="match status" value="1"/>
</dbReference>
<protein>
    <submittedName>
        <fullName evidence="7">Diguanylate cyclase</fullName>
    </submittedName>
</protein>
<dbReference type="PANTHER" id="PTHR46663">
    <property type="entry name" value="DIGUANYLATE CYCLASE DGCT-RELATED"/>
    <property type="match status" value="1"/>
</dbReference>
<dbReference type="InterPro" id="IPR043128">
    <property type="entry name" value="Rev_trsase/Diguanyl_cyclase"/>
</dbReference>
<dbReference type="NCBIfam" id="TIGR00229">
    <property type="entry name" value="sensory_box"/>
    <property type="match status" value="1"/>
</dbReference>
<dbReference type="CDD" id="cd00130">
    <property type="entry name" value="PAS"/>
    <property type="match status" value="1"/>
</dbReference>
<dbReference type="SUPFAM" id="SSF55785">
    <property type="entry name" value="PYP-like sensor domain (PAS domain)"/>
    <property type="match status" value="1"/>
</dbReference>
<organism evidence="7 8">
    <name type="scientific">Thioalkalivibrio halophilus</name>
    <dbReference type="NCBI Taxonomy" id="252474"/>
    <lineage>
        <taxon>Bacteria</taxon>
        <taxon>Pseudomonadati</taxon>
        <taxon>Pseudomonadota</taxon>
        <taxon>Gammaproteobacteria</taxon>
        <taxon>Chromatiales</taxon>
        <taxon>Ectothiorhodospiraceae</taxon>
        <taxon>Thioalkalivibrio</taxon>
    </lineage>
</organism>
<dbReference type="STRING" id="252474.B1A74_06840"/>
<feature type="transmembrane region" description="Helical" evidence="3">
    <location>
        <begin position="24"/>
        <end position="44"/>
    </location>
</feature>
<feature type="domain" description="PAC" evidence="5">
    <location>
        <begin position="343"/>
        <end position="395"/>
    </location>
</feature>
<dbReference type="FunFam" id="3.30.70.270:FF:000001">
    <property type="entry name" value="Diguanylate cyclase domain protein"/>
    <property type="match status" value="1"/>
</dbReference>
<dbReference type="InterPro" id="IPR001610">
    <property type="entry name" value="PAC"/>
</dbReference>
<dbReference type="PROSITE" id="PS50112">
    <property type="entry name" value="PAS"/>
    <property type="match status" value="1"/>
</dbReference>